<protein>
    <submittedName>
        <fullName evidence="6">Patatin-like phospholipase family protein</fullName>
    </submittedName>
</protein>
<dbReference type="PANTHER" id="PTHR14226">
    <property type="entry name" value="NEUROPATHY TARGET ESTERASE/SWISS CHEESE D.MELANOGASTER"/>
    <property type="match status" value="1"/>
</dbReference>
<dbReference type="InterPro" id="IPR050301">
    <property type="entry name" value="NTE"/>
</dbReference>
<keyword evidence="3 4" id="KW-0443">Lipid metabolism</keyword>
<dbReference type="PANTHER" id="PTHR14226:SF78">
    <property type="entry name" value="SLR0060 PROTEIN"/>
    <property type="match status" value="1"/>
</dbReference>
<name>A0A501XJ49_9SPHN</name>
<evidence type="ECO:0000256" key="4">
    <source>
        <dbReference type="PROSITE-ProRule" id="PRU01161"/>
    </source>
</evidence>
<dbReference type="InterPro" id="IPR002641">
    <property type="entry name" value="PNPLA_dom"/>
</dbReference>
<dbReference type="Gene3D" id="3.40.1090.10">
    <property type="entry name" value="Cytosolic phospholipase A2 catalytic domain"/>
    <property type="match status" value="2"/>
</dbReference>
<evidence type="ECO:0000313" key="7">
    <source>
        <dbReference type="Proteomes" id="UP000319897"/>
    </source>
</evidence>
<organism evidence="6 7">
    <name type="scientific">Sandaracinobacter neustonicus</name>
    <dbReference type="NCBI Taxonomy" id="1715348"/>
    <lineage>
        <taxon>Bacteria</taxon>
        <taxon>Pseudomonadati</taxon>
        <taxon>Pseudomonadota</taxon>
        <taxon>Alphaproteobacteria</taxon>
        <taxon>Sphingomonadales</taxon>
        <taxon>Sphingosinicellaceae</taxon>
        <taxon>Sandaracinobacter</taxon>
    </lineage>
</organism>
<dbReference type="Proteomes" id="UP000319897">
    <property type="component" value="Unassembled WGS sequence"/>
</dbReference>
<accession>A0A501XJ49</accession>
<dbReference type="GO" id="GO:0016042">
    <property type="term" value="P:lipid catabolic process"/>
    <property type="evidence" value="ECO:0007669"/>
    <property type="project" value="UniProtKB-UniRule"/>
</dbReference>
<evidence type="ECO:0000256" key="3">
    <source>
        <dbReference type="ARBA" id="ARBA00023098"/>
    </source>
</evidence>
<dbReference type="InterPro" id="IPR016035">
    <property type="entry name" value="Acyl_Trfase/lysoPLipase"/>
</dbReference>
<feature type="active site" description="Nucleophile" evidence="4">
    <location>
        <position position="45"/>
    </location>
</feature>
<evidence type="ECO:0000313" key="6">
    <source>
        <dbReference type="EMBL" id="TPE60576.1"/>
    </source>
</evidence>
<reference evidence="6 7" key="1">
    <citation type="submission" date="2019-06" db="EMBL/GenBank/DDBJ databases">
        <authorList>
            <person name="Lee I."/>
            <person name="Jang G.I."/>
            <person name="Hwang C.Y."/>
        </authorList>
    </citation>
    <scope>NUCLEOTIDE SEQUENCE [LARGE SCALE GENOMIC DNA]</scope>
    <source>
        <strain evidence="6 7">PAMC 28131</strain>
    </source>
</reference>
<feature type="short sequence motif" description="GXGXXG" evidence="4">
    <location>
        <begin position="15"/>
        <end position="20"/>
    </location>
</feature>
<dbReference type="AlphaFoldDB" id="A0A501XJ49"/>
<sequence>MAEKQSRPINLALQGGGAHGAFTWGVLDRLLEEPTLEFTAVSGTSAGAMNAVVMAEGLLEGGNEQARLQLEQFWLGIADAADRMNPFRNWPLYKMMEPVIFEASMAASRMFSPYDVSATDNNPLRAALLELIDFEKVRRQRRIKLFINTTHVATGGLRCWREHELTVEMVLASACLPSLFQTPMIHGEGYWDGGYVANPAIEPMTRATDTDDVLIVQLNPIVRTELPKKAADILDRLSEISFNASLITELRFIAERNRLINAGELSPERHRKTHMHMIHGDKALDELPPASKLLADRHFLLSLRDKGREAASEWIERHLSKVGERSSFNYNRLVNQLTQESDEQPDPRVLREDG</sequence>
<feature type="short sequence motif" description="DGA/G" evidence="4">
    <location>
        <begin position="192"/>
        <end position="194"/>
    </location>
</feature>
<dbReference type="SUPFAM" id="SSF52151">
    <property type="entry name" value="FabD/lysophospholipase-like"/>
    <property type="match status" value="1"/>
</dbReference>
<comment type="caution">
    <text evidence="6">The sequence shown here is derived from an EMBL/GenBank/DDBJ whole genome shotgun (WGS) entry which is preliminary data.</text>
</comment>
<keyword evidence="1 4" id="KW-0378">Hydrolase</keyword>
<proteinExistence type="predicted"/>
<keyword evidence="7" id="KW-1185">Reference proteome</keyword>
<dbReference type="PROSITE" id="PS51635">
    <property type="entry name" value="PNPLA"/>
    <property type="match status" value="1"/>
</dbReference>
<dbReference type="Pfam" id="PF01734">
    <property type="entry name" value="Patatin"/>
    <property type="match status" value="1"/>
</dbReference>
<feature type="short sequence motif" description="GXSXG" evidence="4">
    <location>
        <begin position="43"/>
        <end position="47"/>
    </location>
</feature>
<evidence type="ECO:0000259" key="5">
    <source>
        <dbReference type="PROSITE" id="PS51635"/>
    </source>
</evidence>
<dbReference type="GO" id="GO:0016787">
    <property type="term" value="F:hydrolase activity"/>
    <property type="evidence" value="ECO:0007669"/>
    <property type="project" value="UniProtKB-UniRule"/>
</dbReference>
<evidence type="ECO:0000256" key="1">
    <source>
        <dbReference type="ARBA" id="ARBA00022801"/>
    </source>
</evidence>
<keyword evidence="2 4" id="KW-0442">Lipid degradation</keyword>
<feature type="domain" description="PNPLA" evidence="5">
    <location>
        <begin position="11"/>
        <end position="205"/>
    </location>
</feature>
<dbReference type="EMBL" id="VFSU01000026">
    <property type="protein sequence ID" value="TPE60576.1"/>
    <property type="molecule type" value="Genomic_DNA"/>
</dbReference>
<dbReference type="OrthoDB" id="9807112at2"/>
<evidence type="ECO:0000256" key="2">
    <source>
        <dbReference type="ARBA" id="ARBA00022963"/>
    </source>
</evidence>
<gene>
    <name evidence="6" type="ORF">FJQ54_11320</name>
</gene>
<dbReference type="RefSeq" id="WP_140928512.1">
    <property type="nucleotide sequence ID" value="NZ_VFSU01000026.1"/>
</dbReference>
<feature type="active site" description="Proton acceptor" evidence="4">
    <location>
        <position position="192"/>
    </location>
</feature>